<evidence type="ECO:0000313" key="1">
    <source>
        <dbReference type="EMBL" id="VAW71267.1"/>
    </source>
</evidence>
<dbReference type="AlphaFoldDB" id="A0A3B0Y6W0"/>
<sequence length="61" mass="7496">MLNILFQAEKGRENAIWKKKLKKQKKPVFAKKIKLEPRFRFFFAKKLIFLKKEHFNALIYL</sequence>
<reference evidence="1" key="1">
    <citation type="submission" date="2018-06" db="EMBL/GenBank/DDBJ databases">
        <authorList>
            <person name="Zhirakovskaya E."/>
        </authorList>
    </citation>
    <scope>NUCLEOTIDE SEQUENCE</scope>
</reference>
<proteinExistence type="predicted"/>
<protein>
    <submittedName>
        <fullName evidence="1">Uncharacterized protein</fullName>
    </submittedName>
</protein>
<dbReference type="EMBL" id="UOFJ01000584">
    <property type="protein sequence ID" value="VAW71267.1"/>
    <property type="molecule type" value="Genomic_DNA"/>
</dbReference>
<name>A0A3B0Y6W0_9ZZZZ</name>
<gene>
    <name evidence="1" type="ORF">MNBD_GAMMA10-1006</name>
</gene>
<accession>A0A3B0Y6W0</accession>
<organism evidence="1">
    <name type="scientific">hydrothermal vent metagenome</name>
    <dbReference type="NCBI Taxonomy" id="652676"/>
    <lineage>
        <taxon>unclassified sequences</taxon>
        <taxon>metagenomes</taxon>
        <taxon>ecological metagenomes</taxon>
    </lineage>
</organism>